<protein>
    <submittedName>
        <fullName evidence="2">Uncharacterized protein</fullName>
    </submittedName>
</protein>
<evidence type="ECO:0000313" key="2">
    <source>
        <dbReference type="EMBL" id="TDQ51861.1"/>
    </source>
</evidence>
<organism evidence="2 3">
    <name type="scientific">Actinomycetospora succinea</name>
    <dbReference type="NCBI Taxonomy" id="663603"/>
    <lineage>
        <taxon>Bacteria</taxon>
        <taxon>Bacillati</taxon>
        <taxon>Actinomycetota</taxon>
        <taxon>Actinomycetes</taxon>
        <taxon>Pseudonocardiales</taxon>
        <taxon>Pseudonocardiaceae</taxon>
        <taxon>Actinomycetospora</taxon>
    </lineage>
</organism>
<feature type="region of interest" description="Disordered" evidence="1">
    <location>
        <begin position="126"/>
        <end position="146"/>
    </location>
</feature>
<keyword evidence="3" id="KW-1185">Reference proteome</keyword>
<sequence length="146" mass="16187">MSDVEYALNAAANIKGAFAVAIVDYDSGMTLGSRGGSAEFDLDVAAPGNSEVVRAKFDVMQKLGLRETIEDILITLDTQYHLIRPIYSNGDDKLFFYLVLNRQQANLAMARRDLKVIGQRFYLDDPSSQASVPAQDQGYYQQAGRR</sequence>
<accession>A0A4R6UXB0</accession>
<dbReference type="Proteomes" id="UP000295705">
    <property type="component" value="Unassembled WGS sequence"/>
</dbReference>
<name>A0A4R6UXB0_9PSEU</name>
<dbReference type="EMBL" id="SNYO01000008">
    <property type="protein sequence ID" value="TDQ51861.1"/>
    <property type="molecule type" value="Genomic_DNA"/>
</dbReference>
<proteinExistence type="predicted"/>
<dbReference type="RefSeq" id="WP_133828812.1">
    <property type="nucleotide sequence ID" value="NZ_BAABHR010000064.1"/>
</dbReference>
<feature type="compositionally biased region" description="Polar residues" evidence="1">
    <location>
        <begin position="126"/>
        <end position="140"/>
    </location>
</feature>
<evidence type="ECO:0000313" key="3">
    <source>
        <dbReference type="Proteomes" id="UP000295705"/>
    </source>
</evidence>
<dbReference type="OrthoDB" id="3781969at2"/>
<gene>
    <name evidence="2" type="ORF">EV188_108222</name>
</gene>
<comment type="caution">
    <text evidence="2">The sequence shown here is derived from an EMBL/GenBank/DDBJ whole genome shotgun (WGS) entry which is preliminary data.</text>
</comment>
<reference evidence="2 3" key="1">
    <citation type="submission" date="2019-03" db="EMBL/GenBank/DDBJ databases">
        <title>Genomic Encyclopedia of Type Strains, Phase IV (KMG-IV): sequencing the most valuable type-strain genomes for metagenomic binning, comparative biology and taxonomic classification.</title>
        <authorList>
            <person name="Goeker M."/>
        </authorList>
    </citation>
    <scope>NUCLEOTIDE SEQUENCE [LARGE SCALE GENOMIC DNA]</scope>
    <source>
        <strain evidence="2 3">DSM 45775</strain>
    </source>
</reference>
<dbReference type="AlphaFoldDB" id="A0A4R6UXB0"/>
<evidence type="ECO:0000256" key="1">
    <source>
        <dbReference type="SAM" id="MobiDB-lite"/>
    </source>
</evidence>